<evidence type="ECO:0000256" key="1">
    <source>
        <dbReference type="ARBA" id="ARBA00022714"/>
    </source>
</evidence>
<dbReference type="EMBL" id="JBHSRD010000002">
    <property type="protein sequence ID" value="MFC6006128.1"/>
    <property type="molecule type" value="Genomic_DNA"/>
</dbReference>
<gene>
    <name evidence="7" type="ORF">ACFQDO_03200</name>
</gene>
<organism evidence="7 8">
    <name type="scientific">Angustibacter luteus</name>
    <dbReference type="NCBI Taxonomy" id="658456"/>
    <lineage>
        <taxon>Bacteria</taxon>
        <taxon>Bacillati</taxon>
        <taxon>Actinomycetota</taxon>
        <taxon>Actinomycetes</taxon>
        <taxon>Kineosporiales</taxon>
        <taxon>Kineosporiaceae</taxon>
    </lineage>
</organism>
<accession>A0ABW1JBK5</accession>
<evidence type="ECO:0000313" key="7">
    <source>
        <dbReference type="EMBL" id="MFC6006128.1"/>
    </source>
</evidence>
<keyword evidence="2" id="KW-0479">Metal-binding</keyword>
<evidence type="ECO:0000259" key="6">
    <source>
        <dbReference type="PROSITE" id="PS51296"/>
    </source>
</evidence>
<dbReference type="Gene3D" id="2.102.10.10">
    <property type="entry name" value="Rieske [2Fe-2S] iron-sulphur domain"/>
    <property type="match status" value="1"/>
</dbReference>
<protein>
    <submittedName>
        <fullName evidence="7">Rieske (2Fe-2S) protein</fullName>
    </submittedName>
</protein>
<keyword evidence="8" id="KW-1185">Reference proteome</keyword>
<feature type="domain" description="Rieske" evidence="6">
    <location>
        <begin position="47"/>
        <end position="140"/>
    </location>
</feature>
<keyword evidence="4" id="KW-0411">Iron-sulfur</keyword>
<evidence type="ECO:0000256" key="5">
    <source>
        <dbReference type="SAM" id="MobiDB-lite"/>
    </source>
</evidence>
<dbReference type="InterPro" id="IPR006311">
    <property type="entry name" value="TAT_signal"/>
</dbReference>
<name>A0ABW1JBK5_9ACTN</name>
<dbReference type="PROSITE" id="PS51318">
    <property type="entry name" value="TAT"/>
    <property type="match status" value="1"/>
</dbReference>
<evidence type="ECO:0000256" key="2">
    <source>
        <dbReference type="ARBA" id="ARBA00022723"/>
    </source>
</evidence>
<reference evidence="8" key="1">
    <citation type="journal article" date="2019" name="Int. J. Syst. Evol. Microbiol.">
        <title>The Global Catalogue of Microorganisms (GCM) 10K type strain sequencing project: providing services to taxonomists for standard genome sequencing and annotation.</title>
        <authorList>
            <consortium name="The Broad Institute Genomics Platform"/>
            <consortium name="The Broad Institute Genome Sequencing Center for Infectious Disease"/>
            <person name="Wu L."/>
            <person name="Ma J."/>
        </authorList>
    </citation>
    <scope>NUCLEOTIDE SEQUENCE [LARGE SCALE GENOMIC DNA]</scope>
    <source>
        <strain evidence="8">KACC 14249</strain>
    </source>
</reference>
<dbReference type="InterPro" id="IPR017941">
    <property type="entry name" value="Rieske_2Fe-2S"/>
</dbReference>
<dbReference type="Pfam" id="PF00355">
    <property type="entry name" value="Rieske"/>
    <property type="match status" value="1"/>
</dbReference>
<evidence type="ECO:0000256" key="3">
    <source>
        <dbReference type="ARBA" id="ARBA00023004"/>
    </source>
</evidence>
<sequence length="141" mass="13511">MTGSTAPTRRAVLQGASAAVVAGVALTACGDASDGGGATSTGPAKAGPVGKSADVPVGGGTVFASSNVVVTQPTSGDFKGFNTRCTHQGCAVSSVADGYIICPCHNSRFAVGDGAPTADSMAKEPLASVPVSVANGEITVA</sequence>
<feature type="region of interest" description="Disordered" evidence="5">
    <location>
        <begin position="33"/>
        <end position="52"/>
    </location>
</feature>
<evidence type="ECO:0000313" key="8">
    <source>
        <dbReference type="Proteomes" id="UP001596189"/>
    </source>
</evidence>
<keyword evidence="3" id="KW-0408">Iron</keyword>
<evidence type="ECO:0000256" key="4">
    <source>
        <dbReference type="ARBA" id="ARBA00023014"/>
    </source>
</evidence>
<dbReference type="RefSeq" id="WP_345716988.1">
    <property type="nucleotide sequence ID" value="NZ_BAABFP010000005.1"/>
</dbReference>
<dbReference type="CDD" id="cd03467">
    <property type="entry name" value="Rieske"/>
    <property type="match status" value="1"/>
</dbReference>
<comment type="caution">
    <text evidence="7">The sequence shown here is derived from an EMBL/GenBank/DDBJ whole genome shotgun (WGS) entry which is preliminary data.</text>
</comment>
<dbReference type="SUPFAM" id="SSF50022">
    <property type="entry name" value="ISP domain"/>
    <property type="match status" value="1"/>
</dbReference>
<dbReference type="PROSITE" id="PS51296">
    <property type="entry name" value="RIESKE"/>
    <property type="match status" value="1"/>
</dbReference>
<dbReference type="Proteomes" id="UP001596189">
    <property type="component" value="Unassembled WGS sequence"/>
</dbReference>
<proteinExistence type="predicted"/>
<dbReference type="InterPro" id="IPR036922">
    <property type="entry name" value="Rieske_2Fe-2S_sf"/>
</dbReference>
<keyword evidence="1" id="KW-0001">2Fe-2S</keyword>